<reference evidence="2 3" key="1">
    <citation type="submission" date="2019-05" db="EMBL/GenBank/DDBJ databases">
        <title>Another draft genome of Portunus trituberculatus and its Hox gene families provides insights of decapod evolution.</title>
        <authorList>
            <person name="Jeong J.-H."/>
            <person name="Song I."/>
            <person name="Kim S."/>
            <person name="Choi T."/>
            <person name="Kim D."/>
            <person name="Ryu S."/>
            <person name="Kim W."/>
        </authorList>
    </citation>
    <scope>NUCLEOTIDE SEQUENCE [LARGE SCALE GENOMIC DNA]</scope>
    <source>
        <tissue evidence="2">Muscle</tissue>
    </source>
</reference>
<gene>
    <name evidence="2" type="ORF">E2C01_049372</name>
</gene>
<protein>
    <submittedName>
        <fullName evidence="2">Uncharacterized protein</fullName>
    </submittedName>
</protein>
<sequence length="58" mass="6552">MMDEVLVVEVMVVMVVVTVMVVVVVEEVKRVDVEARKRKVIVKRESVRLSSLKVLPSS</sequence>
<name>A0A5B7GCZ2_PORTR</name>
<keyword evidence="1" id="KW-0472">Membrane</keyword>
<proteinExistence type="predicted"/>
<evidence type="ECO:0000256" key="1">
    <source>
        <dbReference type="SAM" id="Phobius"/>
    </source>
</evidence>
<dbReference type="AlphaFoldDB" id="A0A5B7GCZ2"/>
<organism evidence="2 3">
    <name type="scientific">Portunus trituberculatus</name>
    <name type="common">Swimming crab</name>
    <name type="synonym">Neptunus trituberculatus</name>
    <dbReference type="NCBI Taxonomy" id="210409"/>
    <lineage>
        <taxon>Eukaryota</taxon>
        <taxon>Metazoa</taxon>
        <taxon>Ecdysozoa</taxon>
        <taxon>Arthropoda</taxon>
        <taxon>Crustacea</taxon>
        <taxon>Multicrustacea</taxon>
        <taxon>Malacostraca</taxon>
        <taxon>Eumalacostraca</taxon>
        <taxon>Eucarida</taxon>
        <taxon>Decapoda</taxon>
        <taxon>Pleocyemata</taxon>
        <taxon>Brachyura</taxon>
        <taxon>Eubrachyura</taxon>
        <taxon>Portunoidea</taxon>
        <taxon>Portunidae</taxon>
        <taxon>Portuninae</taxon>
        <taxon>Portunus</taxon>
    </lineage>
</organism>
<dbReference type="EMBL" id="VSRR010013172">
    <property type="protein sequence ID" value="MPC55436.1"/>
    <property type="molecule type" value="Genomic_DNA"/>
</dbReference>
<dbReference type="Proteomes" id="UP000324222">
    <property type="component" value="Unassembled WGS sequence"/>
</dbReference>
<keyword evidence="3" id="KW-1185">Reference proteome</keyword>
<keyword evidence="1" id="KW-1133">Transmembrane helix</keyword>
<evidence type="ECO:0000313" key="3">
    <source>
        <dbReference type="Proteomes" id="UP000324222"/>
    </source>
</evidence>
<evidence type="ECO:0000313" key="2">
    <source>
        <dbReference type="EMBL" id="MPC55436.1"/>
    </source>
</evidence>
<comment type="caution">
    <text evidence="2">The sequence shown here is derived from an EMBL/GenBank/DDBJ whole genome shotgun (WGS) entry which is preliminary data.</text>
</comment>
<keyword evidence="1" id="KW-0812">Transmembrane</keyword>
<accession>A0A5B7GCZ2</accession>
<feature type="transmembrane region" description="Helical" evidence="1">
    <location>
        <begin position="6"/>
        <end position="28"/>
    </location>
</feature>